<keyword evidence="13" id="KW-1185">Reference proteome</keyword>
<keyword evidence="4 9" id="KW-0812">Transmembrane</keyword>
<feature type="domain" description="Cation efflux protein cytoplasmic" evidence="11">
    <location>
        <begin position="223"/>
        <end position="291"/>
    </location>
</feature>
<protein>
    <submittedName>
        <fullName evidence="12">Cobalt-zinc-cadmium efflux system protein</fullName>
    </submittedName>
</protein>
<feature type="transmembrane region" description="Helical" evidence="9">
    <location>
        <begin position="62"/>
        <end position="81"/>
    </location>
</feature>
<dbReference type="EMBL" id="PGFG01000001">
    <property type="protein sequence ID" value="PJJ74861.1"/>
    <property type="molecule type" value="Genomic_DNA"/>
</dbReference>
<name>A0A2M9CSN3_9BACT</name>
<dbReference type="InterPro" id="IPR027469">
    <property type="entry name" value="Cation_efflux_TMD_sf"/>
</dbReference>
<keyword evidence="5" id="KW-0864">Zinc transport</keyword>
<organism evidence="12 13">
    <name type="scientific">Thermoflavifilum aggregans</name>
    <dbReference type="NCBI Taxonomy" id="454188"/>
    <lineage>
        <taxon>Bacteria</taxon>
        <taxon>Pseudomonadati</taxon>
        <taxon>Bacteroidota</taxon>
        <taxon>Chitinophagia</taxon>
        <taxon>Chitinophagales</taxon>
        <taxon>Chitinophagaceae</taxon>
        <taxon>Thermoflavifilum</taxon>
    </lineage>
</organism>
<evidence type="ECO:0000256" key="2">
    <source>
        <dbReference type="ARBA" id="ARBA00008873"/>
    </source>
</evidence>
<evidence type="ECO:0000313" key="12">
    <source>
        <dbReference type="EMBL" id="PJJ74861.1"/>
    </source>
</evidence>
<accession>A0A2M9CSN3</accession>
<dbReference type="InterPro" id="IPR027470">
    <property type="entry name" value="Cation_efflux_CTD"/>
</dbReference>
<dbReference type="GO" id="GO:0005385">
    <property type="term" value="F:zinc ion transmembrane transporter activity"/>
    <property type="evidence" value="ECO:0007669"/>
    <property type="project" value="TreeGrafter"/>
</dbReference>
<evidence type="ECO:0000256" key="9">
    <source>
        <dbReference type="SAM" id="Phobius"/>
    </source>
</evidence>
<dbReference type="Pfam" id="PF16916">
    <property type="entry name" value="ZT_dimer"/>
    <property type="match status" value="1"/>
</dbReference>
<dbReference type="InterPro" id="IPR036837">
    <property type="entry name" value="Cation_efflux_CTD_sf"/>
</dbReference>
<dbReference type="Proteomes" id="UP000230000">
    <property type="component" value="Unassembled WGS sequence"/>
</dbReference>
<feature type="transmembrane region" description="Helical" evidence="9">
    <location>
        <begin position="162"/>
        <end position="188"/>
    </location>
</feature>
<feature type="transmembrane region" description="Helical" evidence="9">
    <location>
        <begin position="93"/>
        <end position="113"/>
    </location>
</feature>
<evidence type="ECO:0000256" key="1">
    <source>
        <dbReference type="ARBA" id="ARBA00004141"/>
    </source>
</evidence>
<dbReference type="NCBIfam" id="TIGR01297">
    <property type="entry name" value="CDF"/>
    <property type="match status" value="1"/>
</dbReference>
<dbReference type="Pfam" id="PF01545">
    <property type="entry name" value="Cation_efflux"/>
    <property type="match status" value="1"/>
</dbReference>
<reference evidence="12 13" key="1">
    <citation type="submission" date="2017-11" db="EMBL/GenBank/DDBJ databases">
        <title>Genomic Encyclopedia of Archaeal and Bacterial Type Strains, Phase II (KMG-II): From Individual Species to Whole Genera.</title>
        <authorList>
            <person name="Goeker M."/>
        </authorList>
    </citation>
    <scope>NUCLEOTIDE SEQUENCE [LARGE SCALE GENOMIC DNA]</scope>
    <source>
        <strain evidence="12 13">DSM 27268</strain>
    </source>
</reference>
<keyword evidence="3" id="KW-0813">Transport</keyword>
<comment type="similarity">
    <text evidence="2">Belongs to the cation diffusion facilitator (CDF) transporter (TC 2.A.4) family. SLC30A subfamily.</text>
</comment>
<evidence type="ECO:0000256" key="4">
    <source>
        <dbReference type="ARBA" id="ARBA00022692"/>
    </source>
</evidence>
<dbReference type="InterPro" id="IPR050681">
    <property type="entry name" value="CDF/SLC30A"/>
</dbReference>
<feature type="transmembrane region" description="Helical" evidence="9">
    <location>
        <begin position="27"/>
        <end position="50"/>
    </location>
</feature>
<dbReference type="AlphaFoldDB" id="A0A2M9CSN3"/>
<evidence type="ECO:0000256" key="3">
    <source>
        <dbReference type="ARBA" id="ARBA00022448"/>
    </source>
</evidence>
<keyword evidence="8 9" id="KW-0472">Membrane</keyword>
<keyword evidence="7" id="KW-0406">Ion transport</keyword>
<feature type="transmembrane region" description="Helical" evidence="9">
    <location>
        <begin position="194"/>
        <end position="211"/>
    </location>
</feature>
<dbReference type="GO" id="GO:0005886">
    <property type="term" value="C:plasma membrane"/>
    <property type="evidence" value="ECO:0007669"/>
    <property type="project" value="TreeGrafter"/>
</dbReference>
<feature type="domain" description="Cation efflux protein transmembrane" evidence="10">
    <location>
        <begin position="28"/>
        <end position="216"/>
    </location>
</feature>
<dbReference type="PANTHER" id="PTHR11562:SF17">
    <property type="entry name" value="RE54080P-RELATED"/>
    <property type="match status" value="1"/>
</dbReference>
<gene>
    <name evidence="12" type="ORF">BXY57_0425</name>
</gene>
<keyword evidence="5" id="KW-0862">Zinc</keyword>
<comment type="subcellular location">
    <subcellularLocation>
        <location evidence="1">Membrane</location>
        <topology evidence="1">Multi-pass membrane protein</topology>
    </subcellularLocation>
</comment>
<dbReference type="PANTHER" id="PTHR11562">
    <property type="entry name" value="CATION EFFLUX PROTEIN/ ZINC TRANSPORTER"/>
    <property type="match status" value="1"/>
</dbReference>
<dbReference type="InterPro" id="IPR002524">
    <property type="entry name" value="Cation_efflux"/>
</dbReference>
<evidence type="ECO:0000256" key="8">
    <source>
        <dbReference type="ARBA" id="ARBA00023136"/>
    </source>
</evidence>
<evidence type="ECO:0000256" key="7">
    <source>
        <dbReference type="ARBA" id="ARBA00023065"/>
    </source>
</evidence>
<evidence type="ECO:0000259" key="11">
    <source>
        <dbReference type="Pfam" id="PF16916"/>
    </source>
</evidence>
<evidence type="ECO:0000256" key="6">
    <source>
        <dbReference type="ARBA" id="ARBA00022989"/>
    </source>
</evidence>
<dbReference type="Gene3D" id="1.20.1510.10">
    <property type="entry name" value="Cation efflux protein transmembrane domain"/>
    <property type="match status" value="1"/>
</dbReference>
<keyword evidence="6 9" id="KW-1133">Transmembrane helix</keyword>
<dbReference type="Gene3D" id="3.30.70.1350">
    <property type="entry name" value="Cation efflux protein, cytoplasmic domain"/>
    <property type="match status" value="1"/>
</dbReference>
<evidence type="ECO:0000313" key="13">
    <source>
        <dbReference type="Proteomes" id="UP000230000"/>
    </source>
</evidence>
<evidence type="ECO:0000259" key="10">
    <source>
        <dbReference type="Pfam" id="PF01545"/>
    </source>
</evidence>
<dbReference type="InterPro" id="IPR058533">
    <property type="entry name" value="Cation_efflux_TM"/>
</dbReference>
<dbReference type="SUPFAM" id="SSF161111">
    <property type="entry name" value="Cation efflux protein transmembrane domain-like"/>
    <property type="match status" value="1"/>
</dbReference>
<proteinExistence type="inferred from homology"/>
<dbReference type="SUPFAM" id="SSF160240">
    <property type="entry name" value="Cation efflux protein cytoplasmic domain-like"/>
    <property type="match status" value="1"/>
</dbReference>
<comment type="caution">
    <text evidence="12">The sequence shown here is derived from an EMBL/GenBank/DDBJ whole genome shotgun (WGS) entry which is preliminary data.</text>
</comment>
<sequence length="330" mass="36565">MHMHASHHHEHTWQGASQPVVEKMNRILWLGALLNFLYVLAEAGAGLWLHSLSLVADAGHNLMDVLSLVISLLAFRLLRISPNQQFTYGYRKTTILAALLNAVILLITVGAIGMETVKRMLHPPAIAGIDVSIVAGCGILINGLTAFLFFRYQHQDLNMKGAFLHMFADALVSVAVVISGLLMAAFRWYWLDPVISFAVLAVILISTWNLLKESLRLSLDGVPRDVDVQDLTRRMEQVKGVKNVHHVHVWAMSTLENALTAHVVVDQQLSVAESSRIRHELEAVIRDMHIQHSTFEMETPADACTHGDCCVAAQQNSSSPASHETPYSIH</sequence>
<feature type="transmembrane region" description="Helical" evidence="9">
    <location>
        <begin position="125"/>
        <end position="150"/>
    </location>
</feature>
<evidence type="ECO:0000256" key="5">
    <source>
        <dbReference type="ARBA" id="ARBA00022906"/>
    </source>
</evidence>